<evidence type="ECO:0000313" key="6">
    <source>
        <dbReference type="EMBL" id="OEL31062.1"/>
    </source>
</evidence>
<keyword evidence="2" id="KW-0677">Repeat</keyword>
<dbReference type="OrthoDB" id="10258631at2759"/>
<evidence type="ECO:0000256" key="2">
    <source>
        <dbReference type="ARBA" id="ARBA00022737"/>
    </source>
</evidence>
<evidence type="ECO:0000256" key="5">
    <source>
        <dbReference type="ARBA" id="ARBA00023242"/>
    </source>
</evidence>
<dbReference type="AlphaFoldDB" id="A0A1E5W125"/>
<keyword evidence="5" id="KW-0539">Nucleus</keyword>
<evidence type="ECO:0000313" key="7">
    <source>
        <dbReference type="Proteomes" id="UP000095767"/>
    </source>
</evidence>
<name>A0A1E5W125_9POAL</name>
<proteinExistence type="predicted"/>
<dbReference type="PANTHER" id="PTHR36326:SF23">
    <property type="entry name" value="OS03G0165900 PROTEIN"/>
    <property type="match status" value="1"/>
</dbReference>
<dbReference type="Proteomes" id="UP000095767">
    <property type="component" value="Unassembled WGS sequence"/>
</dbReference>
<dbReference type="Gene3D" id="1.25.40.10">
    <property type="entry name" value="Tetratricopeptide repeat domain"/>
    <property type="match status" value="2"/>
</dbReference>
<accession>A0A1E5W125</accession>
<evidence type="ECO:0000256" key="3">
    <source>
        <dbReference type="ARBA" id="ARBA00022803"/>
    </source>
</evidence>
<keyword evidence="3" id="KW-0802">TPR repeat</keyword>
<dbReference type="PANTHER" id="PTHR36326">
    <property type="entry name" value="PROTEIN POLLENLESS 3-LIKE 2"/>
    <property type="match status" value="1"/>
</dbReference>
<comment type="caution">
    <text evidence="6">The sequence shown here is derived from an EMBL/GenBank/DDBJ whole genome shotgun (WGS) entry which is preliminary data.</text>
</comment>
<keyword evidence="4" id="KW-0175">Coiled coil</keyword>
<sequence>MDQLFATMAQPASPTTTAPHVAHKIPSGDGPYARAKHFQLVEKDLDASIAWFWKAINTGDKLDSALKDMAVVMKQRGYLAEAIDAIKSLRHLCPRQSQESLDNILLDLYKASGRTKEEIELLKQKLRKIYLGEAFQGRSTKRARSHGRKIHVSVKQETSRVLVRSSIVMGPSLSGESGHCILHGIIRSDASFAAGHVHARALQGNLAWAYMQQRNFMAAEVVYRKAQMIDPDANKACNLALSLIEQSRLADAEVVLADVLAGRYQARDQQDGKIVRKVEELLARIMAQTPPRATDGRRGDESDDDEWVENEMLALLDVAVKQWAAPYRKSNRRLPVFEEISPIYREQMACY</sequence>
<dbReference type="SUPFAM" id="SSF48452">
    <property type="entry name" value="TPR-like"/>
    <property type="match status" value="1"/>
</dbReference>
<dbReference type="InterPro" id="IPR044961">
    <property type="entry name" value="MS5/SDI1"/>
</dbReference>
<dbReference type="InterPro" id="IPR011990">
    <property type="entry name" value="TPR-like_helical_dom_sf"/>
</dbReference>
<dbReference type="STRING" id="888268.A0A1E5W125"/>
<gene>
    <name evidence="6" type="ORF">BAE44_0007924</name>
</gene>
<evidence type="ECO:0000256" key="1">
    <source>
        <dbReference type="ARBA" id="ARBA00004123"/>
    </source>
</evidence>
<reference evidence="6 7" key="1">
    <citation type="submission" date="2016-09" db="EMBL/GenBank/DDBJ databases">
        <title>The draft genome of Dichanthelium oligosanthes: A C3 panicoid grass species.</title>
        <authorList>
            <person name="Studer A.J."/>
            <person name="Schnable J.C."/>
            <person name="Brutnell T.P."/>
        </authorList>
    </citation>
    <scope>NUCLEOTIDE SEQUENCE [LARGE SCALE GENOMIC DNA]</scope>
    <source>
        <strain evidence="7">cv. Kellogg 1175</strain>
        <tissue evidence="6">Leaf</tissue>
    </source>
</reference>
<protein>
    <submittedName>
        <fullName evidence="6">Protein SULFUR DEFICIENCY-INDUCED 2</fullName>
    </submittedName>
</protein>
<evidence type="ECO:0000256" key="4">
    <source>
        <dbReference type="ARBA" id="ARBA00023054"/>
    </source>
</evidence>
<dbReference type="EMBL" id="LWDX02024281">
    <property type="protein sequence ID" value="OEL31062.1"/>
    <property type="molecule type" value="Genomic_DNA"/>
</dbReference>
<organism evidence="6 7">
    <name type="scientific">Dichanthelium oligosanthes</name>
    <dbReference type="NCBI Taxonomy" id="888268"/>
    <lineage>
        <taxon>Eukaryota</taxon>
        <taxon>Viridiplantae</taxon>
        <taxon>Streptophyta</taxon>
        <taxon>Embryophyta</taxon>
        <taxon>Tracheophyta</taxon>
        <taxon>Spermatophyta</taxon>
        <taxon>Magnoliopsida</taxon>
        <taxon>Liliopsida</taxon>
        <taxon>Poales</taxon>
        <taxon>Poaceae</taxon>
        <taxon>PACMAD clade</taxon>
        <taxon>Panicoideae</taxon>
        <taxon>Panicodae</taxon>
        <taxon>Paniceae</taxon>
        <taxon>Dichantheliinae</taxon>
        <taxon>Dichanthelium</taxon>
    </lineage>
</organism>
<keyword evidence="7" id="KW-1185">Reference proteome</keyword>
<comment type="subcellular location">
    <subcellularLocation>
        <location evidence="1">Nucleus</location>
    </subcellularLocation>
</comment>
<dbReference type="GO" id="GO:0005634">
    <property type="term" value="C:nucleus"/>
    <property type="evidence" value="ECO:0007669"/>
    <property type="project" value="UniProtKB-SubCell"/>
</dbReference>